<keyword evidence="2" id="KW-1185">Reference proteome</keyword>
<protein>
    <submittedName>
        <fullName evidence="1">Uncharacterized protein</fullName>
    </submittedName>
</protein>
<name>A0AAV4RN33_9ARAC</name>
<evidence type="ECO:0000313" key="2">
    <source>
        <dbReference type="Proteomes" id="UP001054837"/>
    </source>
</evidence>
<sequence>MQQLIKECNCTPTEAAVRAPHIVPPPTLQMIRFNLIKQKSSAPRNSSIQVRLQIYAKYTSFIQLLIQNLLLITTSLSHARRGEFKQ</sequence>
<gene>
    <name evidence="1" type="ORF">CDAR_193451</name>
</gene>
<evidence type="ECO:0000313" key="1">
    <source>
        <dbReference type="EMBL" id="GIY23089.1"/>
    </source>
</evidence>
<proteinExistence type="predicted"/>
<dbReference type="EMBL" id="BPLQ01006513">
    <property type="protein sequence ID" value="GIY23089.1"/>
    <property type="molecule type" value="Genomic_DNA"/>
</dbReference>
<dbReference type="Proteomes" id="UP001054837">
    <property type="component" value="Unassembled WGS sequence"/>
</dbReference>
<organism evidence="1 2">
    <name type="scientific">Caerostris darwini</name>
    <dbReference type="NCBI Taxonomy" id="1538125"/>
    <lineage>
        <taxon>Eukaryota</taxon>
        <taxon>Metazoa</taxon>
        <taxon>Ecdysozoa</taxon>
        <taxon>Arthropoda</taxon>
        <taxon>Chelicerata</taxon>
        <taxon>Arachnida</taxon>
        <taxon>Araneae</taxon>
        <taxon>Araneomorphae</taxon>
        <taxon>Entelegynae</taxon>
        <taxon>Araneoidea</taxon>
        <taxon>Araneidae</taxon>
        <taxon>Caerostris</taxon>
    </lineage>
</organism>
<reference evidence="1 2" key="1">
    <citation type="submission" date="2021-06" db="EMBL/GenBank/DDBJ databases">
        <title>Caerostris darwini draft genome.</title>
        <authorList>
            <person name="Kono N."/>
            <person name="Arakawa K."/>
        </authorList>
    </citation>
    <scope>NUCLEOTIDE SEQUENCE [LARGE SCALE GENOMIC DNA]</scope>
</reference>
<dbReference type="AlphaFoldDB" id="A0AAV4RN33"/>
<comment type="caution">
    <text evidence="1">The sequence shown here is derived from an EMBL/GenBank/DDBJ whole genome shotgun (WGS) entry which is preliminary data.</text>
</comment>
<accession>A0AAV4RN33</accession>